<dbReference type="EMBL" id="JAGSOT010000006">
    <property type="protein sequence ID" value="MBR7795091.1"/>
    <property type="molecule type" value="Genomic_DNA"/>
</dbReference>
<dbReference type="InterPro" id="IPR023839">
    <property type="entry name" value="Firmicutes_EssC_C"/>
</dbReference>
<accession>A0A941IA86</accession>
<dbReference type="PANTHER" id="PTHR22683">
    <property type="entry name" value="SPORULATION PROTEIN RELATED"/>
    <property type="match status" value="1"/>
</dbReference>
<dbReference type="PANTHER" id="PTHR22683:SF1">
    <property type="entry name" value="TYPE VII SECRETION SYSTEM PROTEIN ESSC"/>
    <property type="match status" value="1"/>
</dbReference>
<proteinExistence type="predicted"/>
<reference evidence="12" key="1">
    <citation type="submission" date="2021-04" db="EMBL/GenBank/DDBJ databases">
        <title>Isolation and polyphasic classification of algal microorganism.</title>
        <authorList>
            <person name="Wang S."/>
        </authorList>
    </citation>
    <scope>NUCLEOTIDE SEQUENCE</scope>
    <source>
        <strain evidence="12">720a</strain>
    </source>
</reference>
<evidence type="ECO:0000256" key="9">
    <source>
        <dbReference type="PROSITE-ProRule" id="PRU00289"/>
    </source>
</evidence>
<evidence type="ECO:0000256" key="8">
    <source>
        <dbReference type="ARBA" id="ARBA00023136"/>
    </source>
</evidence>
<dbReference type="GO" id="GO:0005524">
    <property type="term" value="F:ATP binding"/>
    <property type="evidence" value="ECO:0007669"/>
    <property type="project" value="UniProtKB-UniRule"/>
</dbReference>
<feature type="binding site" evidence="9">
    <location>
        <begin position="985"/>
        <end position="992"/>
    </location>
    <ligand>
        <name>ATP</name>
        <dbReference type="ChEBI" id="CHEBI:30616"/>
    </ligand>
</feature>
<keyword evidence="8 10" id="KW-0472">Membrane</keyword>
<dbReference type="NCBIfam" id="TIGR03928">
    <property type="entry name" value="T7_EssCb_Firm"/>
    <property type="match status" value="1"/>
</dbReference>
<evidence type="ECO:0000313" key="12">
    <source>
        <dbReference type="EMBL" id="MBR7795091.1"/>
    </source>
</evidence>
<dbReference type="InterPro" id="IPR022206">
    <property type="entry name" value="Firmicutes_EssC_N"/>
</dbReference>
<dbReference type="GO" id="GO:0005886">
    <property type="term" value="C:plasma membrane"/>
    <property type="evidence" value="ECO:0007669"/>
    <property type="project" value="UniProtKB-SubCell"/>
</dbReference>
<dbReference type="InterPro" id="IPR050206">
    <property type="entry name" value="FtsK/SpoIIIE/SftA"/>
</dbReference>
<sequence>MEHLWLFYNGSYQYQSLSGLQDILIGNSLSDTITIQSISLDSSKILIRKTGVQKLEVFHGGHFKGEIEPDKPHELNINNQMIKLVYRYQEYQEKDYYIGNHSELIIRDFSLVRHDGSWILQPTNDSVFRNGEIVKGVTPIQYGDKLLHQYIFFSIKKNDILTVYAHNQFSIELTEMKEPTSVMKEKYPSFRRTPRMIYEMPDDKVAFSFPSEEIDDERRGIWLIILPPLMMLIVMGVVALLRPRGIFILISLAMFGTSLITSTVQYFKEKKNQLKKQEKRKRLYTRYLKNKREELYQLSNKQREVLYYHFPSFERMKYLTKEISDRIWERTLVSNDFLRFRIGRARVPSTYDVSVQRSDMSNQEMDDLLEKSQELVAHYKYVNNVPLVIDLSQGSMGMVGKDSIVKKEIQQIVGQLSFSQSYHDIRFVTIFHEEEYKQWEWMKWLPHFQLPHTYAKGFIYNEQTRDQLLSSIYEMLKERDLDEEKGKITFSPHFVFIITNRQLISEHAILEYLEGEHASIGISTIFAADTKESLSEHIHTLVRYIDDQQGDILIQHQKAVHIPFKLDGHQKQDNETFARTLRSLDHQLGMNNSIPEKVTFLQLFQSADIRCLDIANKWRENQSAKSLAVPVGLKGKDDHVLLNLHEKAHGPHGLLAGTTGSGKSEFLQTYILSLAVHFHPYEVAFLLIDYKGGGMAQPFKHIPHLLGTITNIEGSNNFSKRALASIKSELRRRQRLFDLHEVNHIHDYMLLYKRGDAVEPMPHLFLISDEFAELKREEPEFIRELVSAARIGRSLGVHLILATQKPGGIIDDQIWSNARFKIALKVQEESDSKEVLKNGDASKITTTGRGYLQVGNNEVYELFQSAWSGGPYTKDAFGTEDEVALVTDLGLIPLSEVSTEESGARHKKTEIDAVVEEISKVQEELQIRKLQSPWLPPLPQRITKTEDNIVADNAYEIGLVDEPDQQRQTSYLYRVMDDGNIGIFGSSGYGKSTTLLTFLLRFSMKNSPEKMNYYIFDFGNGALLPLQQLPQTGDYFRSDDHRKIEKFFTFMSAQMEERKQLFRDQEVSNIKMYNALVEEELPIIFIVIDNYDLVKEELQEIENRFIQIARDGQSLGIYTILTASRTNAVKHALMSNLKTKIVHYLMDTSDKYAILGKTAYETEEIPGRVYIKNEEPFLAQIYLPSSGESDVEVLTGIKGIIQLLNKTYVDAPKPKSIPMLPHKLSYQSFLNRSDVQLSGQTPAIGLDEANVKPVYLDWQTNRHCLILGDAQKGKSNVCKVIIHRMKEKATIGLFDSINHSLANYVEEDSVNYMETKEELITWLKEIEREFERREQTYREALMERKTAKILFSPYILMIDGMSNFQQKLDTMLQTKLANFMKHNSHLGFSVIVSGGANEFSKGFDPFTNEVKQVKQAILLMKKSEQNLLSLPYTRNEQEIKAGFGYYVKNGNPIKIQIPRYDLEGVTY</sequence>
<feature type="domain" description="FtsK" evidence="11">
    <location>
        <begin position="637"/>
        <end position="833"/>
    </location>
</feature>
<evidence type="ECO:0000259" key="11">
    <source>
        <dbReference type="PROSITE" id="PS50901"/>
    </source>
</evidence>
<comment type="caution">
    <text evidence="12">The sequence shown here is derived from an EMBL/GenBank/DDBJ whole genome shotgun (WGS) entry which is preliminary data.</text>
</comment>
<evidence type="ECO:0000256" key="1">
    <source>
        <dbReference type="ARBA" id="ARBA00004651"/>
    </source>
</evidence>
<keyword evidence="4" id="KW-0677">Repeat</keyword>
<evidence type="ECO:0000256" key="4">
    <source>
        <dbReference type="ARBA" id="ARBA00022737"/>
    </source>
</evidence>
<feature type="binding site" evidence="9">
    <location>
        <begin position="657"/>
        <end position="664"/>
    </location>
    <ligand>
        <name>ATP</name>
        <dbReference type="ChEBI" id="CHEBI:30616"/>
    </ligand>
</feature>
<dbReference type="Gene3D" id="3.40.50.300">
    <property type="entry name" value="P-loop containing nucleotide triphosphate hydrolases"/>
    <property type="match status" value="3"/>
</dbReference>
<dbReference type="PROSITE" id="PS50901">
    <property type="entry name" value="FTSK"/>
    <property type="match status" value="2"/>
</dbReference>
<keyword evidence="2" id="KW-1003">Cell membrane</keyword>
<dbReference type="Proteomes" id="UP000675284">
    <property type="component" value="Unassembled WGS sequence"/>
</dbReference>
<gene>
    <name evidence="12" type="primary">essC</name>
    <name evidence="12" type="ORF">KCX74_03430</name>
</gene>
<evidence type="ECO:0000256" key="5">
    <source>
        <dbReference type="ARBA" id="ARBA00022741"/>
    </source>
</evidence>
<keyword evidence="7 10" id="KW-1133">Transmembrane helix</keyword>
<dbReference type="SUPFAM" id="SSF52540">
    <property type="entry name" value="P-loop containing nucleoside triphosphate hydrolases"/>
    <property type="match status" value="2"/>
</dbReference>
<dbReference type="RefSeq" id="WP_166529954.1">
    <property type="nucleotide sequence ID" value="NZ_JAGSOT010000006.1"/>
</dbReference>
<feature type="transmembrane region" description="Helical" evidence="10">
    <location>
        <begin position="246"/>
        <end position="267"/>
    </location>
</feature>
<evidence type="ECO:0000256" key="10">
    <source>
        <dbReference type="SAM" id="Phobius"/>
    </source>
</evidence>
<dbReference type="Pfam" id="PF01580">
    <property type="entry name" value="FtsK_SpoIIIE"/>
    <property type="match status" value="2"/>
</dbReference>
<organism evidence="12 13">
    <name type="scientific">Virgibacillus salarius</name>
    <dbReference type="NCBI Taxonomy" id="447199"/>
    <lineage>
        <taxon>Bacteria</taxon>
        <taxon>Bacillati</taxon>
        <taxon>Bacillota</taxon>
        <taxon>Bacilli</taxon>
        <taxon>Bacillales</taxon>
        <taxon>Bacillaceae</taxon>
        <taxon>Virgibacillus</taxon>
    </lineage>
</organism>
<protein>
    <submittedName>
        <fullName evidence="12">Type VII secretion protein EssC</fullName>
    </submittedName>
</protein>
<dbReference type="GO" id="GO:0003677">
    <property type="term" value="F:DNA binding"/>
    <property type="evidence" value="ECO:0007669"/>
    <property type="project" value="InterPro"/>
</dbReference>
<evidence type="ECO:0000313" key="13">
    <source>
        <dbReference type="Proteomes" id="UP000675284"/>
    </source>
</evidence>
<comment type="subcellular location">
    <subcellularLocation>
        <location evidence="1">Cell membrane</location>
        <topology evidence="1">Multi-pass membrane protein</topology>
    </subcellularLocation>
</comment>
<dbReference type="InterPro" id="IPR002543">
    <property type="entry name" value="FtsK_dom"/>
</dbReference>
<keyword evidence="3 10" id="KW-0812">Transmembrane</keyword>
<evidence type="ECO:0000256" key="7">
    <source>
        <dbReference type="ARBA" id="ARBA00022989"/>
    </source>
</evidence>
<keyword evidence="6 9" id="KW-0067">ATP-binding</keyword>
<keyword evidence="5 9" id="KW-0547">Nucleotide-binding</keyword>
<dbReference type="Pfam" id="PF12538">
    <property type="entry name" value="FtsK_SpoIIIE_N"/>
    <property type="match status" value="1"/>
</dbReference>
<feature type="transmembrane region" description="Helical" evidence="10">
    <location>
        <begin position="220"/>
        <end position="241"/>
    </location>
</feature>
<dbReference type="InterPro" id="IPR027417">
    <property type="entry name" value="P-loop_NTPase"/>
</dbReference>
<name>A0A941IA86_9BACI</name>
<keyword evidence="13" id="KW-1185">Reference proteome</keyword>
<evidence type="ECO:0000256" key="3">
    <source>
        <dbReference type="ARBA" id="ARBA00022692"/>
    </source>
</evidence>
<evidence type="ECO:0000256" key="6">
    <source>
        <dbReference type="ARBA" id="ARBA00022840"/>
    </source>
</evidence>
<feature type="domain" description="FtsK" evidence="11">
    <location>
        <begin position="968"/>
        <end position="1152"/>
    </location>
</feature>
<evidence type="ECO:0000256" key="2">
    <source>
        <dbReference type="ARBA" id="ARBA00022475"/>
    </source>
</evidence>